<dbReference type="AlphaFoldDB" id="A0A915JU49"/>
<keyword evidence="3" id="KW-1185">Reference proteome</keyword>
<accession>A0A915JU49</accession>
<reference evidence="4" key="1">
    <citation type="submission" date="2022-11" db="UniProtKB">
        <authorList>
            <consortium name="WormBaseParasite"/>
        </authorList>
    </citation>
    <scope>IDENTIFICATION</scope>
</reference>
<proteinExistence type="predicted"/>
<feature type="region of interest" description="Disordered" evidence="2">
    <location>
        <begin position="259"/>
        <end position="278"/>
    </location>
</feature>
<keyword evidence="1" id="KW-0175">Coiled coil</keyword>
<feature type="coiled-coil region" evidence="1">
    <location>
        <begin position="294"/>
        <end position="321"/>
    </location>
</feature>
<dbReference type="Proteomes" id="UP000887565">
    <property type="component" value="Unplaced"/>
</dbReference>
<evidence type="ECO:0000256" key="2">
    <source>
        <dbReference type="SAM" id="MobiDB-lite"/>
    </source>
</evidence>
<feature type="compositionally biased region" description="Basic and acidic residues" evidence="2">
    <location>
        <begin position="262"/>
        <end position="276"/>
    </location>
</feature>
<dbReference type="WBParaSite" id="nRc.2.0.1.t29791-RA">
    <property type="protein sequence ID" value="nRc.2.0.1.t29791-RA"/>
    <property type="gene ID" value="nRc.2.0.1.g29791"/>
</dbReference>
<organism evidence="3 4">
    <name type="scientific">Romanomermis culicivorax</name>
    <name type="common">Nematode worm</name>
    <dbReference type="NCBI Taxonomy" id="13658"/>
    <lineage>
        <taxon>Eukaryota</taxon>
        <taxon>Metazoa</taxon>
        <taxon>Ecdysozoa</taxon>
        <taxon>Nematoda</taxon>
        <taxon>Enoplea</taxon>
        <taxon>Dorylaimia</taxon>
        <taxon>Mermithida</taxon>
        <taxon>Mermithoidea</taxon>
        <taxon>Mermithidae</taxon>
        <taxon>Romanomermis</taxon>
    </lineage>
</organism>
<evidence type="ECO:0000256" key="1">
    <source>
        <dbReference type="SAM" id="Coils"/>
    </source>
</evidence>
<sequence length="510" mass="59119">MNRNNEWISIGYPVFVRNRQGSIYEFTPEGTSFRLQLLADDQEAALEIAAKKRYPSIKEIFINLIPLQSLTCKTSFSINGKSFEVQGEALNLDHYTTVVEMPMVEHSETRRAFEARLKSKTHLRWKCKFTAAGEQQFKNRIQIEGEDIQDAAIDHDLFGPSSEVYVTRRQLTLFSQKIRTNLQIEEDYELDEKFDEKLVERLISIATTPFEHLQVDHILNKLSTFGFSMDKRDLTPNEIKRQLSDTMFMLKKGNRNSISVKNDAKQMSDREQESTDKGNGQLSVFEVFGADVAVDMAKKNRERWENSKLSANDQLEELNRENQDHVKWEIEGSTILPKTVKVALLHKSSFNRNISISYKKSVWRNAQYRKEISLTTETFGNGTFQDTTHGMINQFRQLNATAQILNTIFELRIERLDAAIERNRKSLQTVSNKKSSLFTGRHCQTLDDMYVDYDPCSTCGKVVYSDFINCDRLGEDYFIQKIRLVISRTYRLSFVTRFLFDMIHGSVENA</sequence>
<name>A0A915JU49_ROMCU</name>
<evidence type="ECO:0000313" key="3">
    <source>
        <dbReference type="Proteomes" id="UP000887565"/>
    </source>
</evidence>
<evidence type="ECO:0000313" key="4">
    <source>
        <dbReference type="WBParaSite" id="nRc.2.0.1.t29791-RA"/>
    </source>
</evidence>
<protein>
    <submittedName>
        <fullName evidence="4">Uncharacterized protein</fullName>
    </submittedName>
</protein>